<dbReference type="STRING" id="947166.A0A1D1VCP6"/>
<feature type="compositionally biased region" description="Low complexity" evidence="6">
    <location>
        <begin position="406"/>
        <end position="429"/>
    </location>
</feature>
<organism evidence="7 8">
    <name type="scientific">Ramazzottius varieornatus</name>
    <name type="common">Water bear</name>
    <name type="synonym">Tardigrade</name>
    <dbReference type="NCBI Taxonomy" id="947166"/>
    <lineage>
        <taxon>Eukaryota</taxon>
        <taxon>Metazoa</taxon>
        <taxon>Ecdysozoa</taxon>
        <taxon>Tardigrada</taxon>
        <taxon>Eutardigrada</taxon>
        <taxon>Parachela</taxon>
        <taxon>Hypsibioidea</taxon>
        <taxon>Ramazzottiidae</taxon>
        <taxon>Ramazzottius</taxon>
    </lineage>
</organism>
<evidence type="ECO:0000313" key="8">
    <source>
        <dbReference type="Proteomes" id="UP000186922"/>
    </source>
</evidence>
<dbReference type="GO" id="GO:0006412">
    <property type="term" value="P:translation"/>
    <property type="evidence" value="ECO:0007669"/>
    <property type="project" value="InterPro"/>
</dbReference>
<dbReference type="SUPFAM" id="SSF50447">
    <property type="entry name" value="Translation proteins"/>
    <property type="match status" value="1"/>
</dbReference>
<dbReference type="Gene3D" id="2.40.30.10">
    <property type="entry name" value="Translation factors"/>
    <property type="match status" value="2"/>
</dbReference>
<comment type="similarity">
    <text evidence="1">Belongs to the universal ribosomal protein uL3 family.</text>
</comment>
<dbReference type="InterPro" id="IPR000597">
    <property type="entry name" value="Ribosomal_uL3"/>
</dbReference>
<dbReference type="PANTHER" id="PTHR11229:SF8">
    <property type="entry name" value="LARGE RIBOSOMAL SUBUNIT PROTEIN UL3M"/>
    <property type="match status" value="1"/>
</dbReference>
<dbReference type="GO" id="GO:0005762">
    <property type="term" value="C:mitochondrial large ribosomal subunit"/>
    <property type="evidence" value="ECO:0007669"/>
    <property type="project" value="TreeGrafter"/>
</dbReference>
<evidence type="ECO:0000256" key="5">
    <source>
        <dbReference type="ARBA" id="ARBA00035396"/>
    </source>
</evidence>
<dbReference type="InterPro" id="IPR009000">
    <property type="entry name" value="Transl_B-barrel_sf"/>
</dbReference>
<evidence type="ECO:0000256" key="1">
    <source>
        <dbReference type="ARBA" id="ARBA00006540"/>
    </source>
</evidence>
<reference evidence="7 8" key="1">
    <citation type="journal article" date="2016" name="Nat. Commun.">
        <title>Extremotolerant tardigrade genome and improved radiotolerance of human cultured cells by tardigrade-unique protein.</title>
        <authorList>
            <person name="Hashimoto T."/>
            <person name="Horikawa D.D."/>
            <person name="Saito Y."/>
            <person name="Kuwahara H."/>
            <person name="Kozuka-Hata H."/>
            <person name="Shin-I T."/>
            <person name="Minakuchi Y."/>
            <person name="Ohishi K."/>
            <person name="Motoyama A."/>
            <person name="Aizu T."/>
            <person name="Enomoto A."/>
            <person name="Kondo K."/>
            <person name="Tanaka S."/>
            <person name="Hara Y."/>
            <person name="Koshikawa S."/>
            <person name="Sagara H."/>
            <person name="Miura T."/>
            <person name="Yokobori S."/>
            <person name="Miyagawa K."/>
            <person name="Suzuki Y."/>
            <person name="Kubo T."/>
            <person name="Oyama M."/>
            <person name="Kohara Y."/>
            <person name="Fujiyama A."/>
            <person name="Arakawa K."/>
            <person name="Katayama T."/>
            <person name="Toyoda A."/>
            <person name="Kunieda T."/>
        </authorList>
    </citation>
    <scope>NUCLEOTIDE SEQUENCE [LARGE SCALE GENOMIC DNA]</scope>
    <source>
        <strain evidence="7 8">YOKOZUNA-1</strain>
    </source>
</reference>
<dbReference type="EMBL" id="BDGG01000003">
    <property type="protein sequence ID" value="GAU96278.1"/>
    <property type="molecule type" value="Genomic_DNA"/>
</dbReference>
<keyword evidence="3" id="KW-0687">Ribonucleoprotein</keyword>
<evidence type="ECO:0000256" key="4">
    <source>
        <dbReference type="ARBA" id="ARBA00035209"/>
    </source>
</evidence>
<keyword evidence="2" id="KW-0689">Ribosomal protein</keyword>
<dbReference type="GO" id="GO:0003735">
    <property type="term" value="F:structural constituent of ribosome"/>
    <property type="evidence" value="ECO:0007669"/>
    <property type="project" value="InterPro"/>
</dbReference>
<keyword evidence="8" id="KW-1185">Reference proteome</keyword>
<gene>
    <name evidence="7" type="primary">RvY_07746-1</name>
    <name evidence="7" type="synonym">RvY_07746.1</name>
    <name evidence="7" type="ORF">RvY_07746</name>
</gene>
<dbReference type="Proteomes" id="UP000186922">
    <property type="component" value="Unassembled WGS sequence"/>
</dbReference>
<dbReference type="InterPro" id="IPR019927">
    <property type="entry name" value="Ribosomal_uL3_bac/org-type"/>
</dbReference>
<name>A0A1D1VCP6_RAMVA</name>
<dbReference type="AlphaFoldDB" id="A0A1D1VCP6"/>
<evidence type="ECO:0000256" key="6">
    <source>
        <dbReference type="SAM" id="MobiDB-lite"/>
    </source>
</evidence>
<sequence>MAFALRLLYGALRAQTARSTTVFDAEITPSFLQLDRIFSISLINYQPDRGLRGRVPSMPPPRTKYKRRRGNVPHHRWIKPELDHTLMVQERLTEDNAQFLQQVIKDTYLSPLKEPPPERQPWTPWTKRAGLLCKKIGVVPQWTTSGRRILTTLCQVVDNHVVSSSTSEEFARQFRGDRYKAKEKKIGCMVVGAESIDPTNLTDEYCQLFEASGVQPKRKLTKFVVSDSALLQPGTRLRATHFRVGDYVDVGGRTIDYGFQGVMKRWGFKGGPASHGATKFHRRPGSIGHSVHKSRVMRGKKMPGHMGNQWRIQRGLKILRMNTKYDVIYLRGPTPPGLTSSWIYLWDTILPRRKAYTNPPPMPTHYPEDDKEPQPEEIFAPELFRMDQPTIVYEITEEDLKQQRTGAKTALKAAPKTAAKSAAAAPKAGKAGGKA</sequence>
<dbReference type="NCBIfam" id="TIGR03625">
    <property type="entry name" value="L3_bact"/>
    <property type="match status" value="1"/>
</dbReference>
<dbReference type="PANTHER" id="PTHR11229">
    <property type="entry name" value="50S RIBOSOMAL PROTEIN L3"/>
    <property type="match status" value="1"/>
</dbReference>
<evidence type="ECO:0000256" key="2">
    <source>
        <dbReference type="ARBA" id="ARBA00022980"/>
    </source>
</evidence>
<dbReference type="Pfam" id="PF00297">
    <property type="entry name" value="Ribosomal_L3"/>
    <property type="match status" value="1"/>
</dbReference>
<dbReference type="OrthoDB" id="274683at2759"/>
<evidence type="ECO:0000256" key="3">
    <source>
        <dbReference type="ARBA" id="ARBA00023274"/>
    </source>
</evidence>
<protein>
    <recommendedName>
        <fullName evidence="4">Large ribosomal subunit protein uL3m</fullName>
    </recommendedName>
    <alternativeName>
        <fullName evidence="5">39S ribosomal protein L3, mitochondrial</fullName>
    </alternativeName>
</protein>
<feature type="region of interest" description="Disordered" evidence="6">
    <location>
        <begin position="404"/>
        <end position="435"/>
    </location>
</feature>
<comment type="caution">
    <text evidence="7">The sequence shown here is derived from an EMBL/GenBank/DDBJ whole genome shotgun (WGS) entry which is preliminary data.</text>
</comment>
<proteinExistence type="inferred from homology"/>
<accession>A0A1D1VCP6</accession>
<evidence type="ECO:0000313" key="7">
    <source>
        <dbReference type="EMBL" id="GAU96278.1"/>
    </source>
</evidence>
<feature type="region of interest" description="Disordered" evidence="6">
    <location>
        <begin position="51"/>
        <end position="71"/>
    </location>
</feature>